<accession>A0A9D6V6P0</accession>
<keyword evidence="2" id="KW-0547">Nucleotide-binding</keyword>
<dbReference type="PANTHER" id="PTHR45772:SF7">
    <property type="entry name" value="AMINO ACID ABC TRANSPORTER ATP-BINDING PROTEIN"/>
    <property type="match status" value="1"/>
</dbReference>
<dbReference type="GO" id="GO:0016887">
    <property type="term" value="F:ATP hydrolysis activity"/>
    <property type="evidence" value="ECO:0007669"/>
    <property type="project" value="InterPro"/>
</dbReference>
<dbReference type="GO" id="GO:1903805">
    <property type="term" value="P:L-valine import across plasma membrane"/>
    <property type="evidence" value="ECO:0007669"/>
    <property type="project" value="TreeGrafter"/>
</dbReference>
<reference evidence="5" key="1">
    <citation type="submission" date="2020-07" db="EMBL/GenBank/DDBJ databases">
        <title>Huge and variable diversity of episymbiotic CPR bacteria and DPANN archaea in groundwater ecosystems.</title>
        <authorList>
            <person name="He C.Y."/>
            <person name="Keren R."/>
            <person name="Whittaker M."/>
            <person name="Farag I.F."/>
            <person name="Doudna J."/>
            <person name="Cate J.H.D."/>
            <person name="Banfield J.F."/>
        </authorList>
    </citation>
    <scope>NUCLEOTIDE SEQUENCE</scope>
    <source>
        <strain evidence="5">NC_groundwater_1664_Pr3_B-0.1um_52_9</strain>
    </source>
</reference>
<dbReference type="SMART" id="SM00382">
    <property type="entry name" value="AAA"/>
    <property type="match status" value="1"/>
</dbReference>
<evidence type="ECO:0000313" key="6">
    <source>
        <dbReference type="Proteomes" id="UP000807825"/>
    </source>
</evidence>
<evidence type="ECO:0000256" key="2">
    <source>
        <dbReference type="ARBA" id="ARBA00022741"/>
    </source>
</evidence>
<dbReference type="GO" id="GO:0005304">
    <property type="term" value="F:L-valine transmembrane transporter activity"/>
    <property type="evidence" value="ECO:0007669"/>
    <property type="project" value="TreeGrafter"/>
</dbReference>
<dbReference type="Gene3D" id="3.40.50.300">
    <property type="entry name" value="P-loop containing nucleotide triphosphate hydrolases"/>
    <property type="match status" value="1"/>
</dbReference>
<dbReference type="GO" id="GO:0005524">
    <property type="term" value="F:ATP binding"/>
    <property type="evidence" value="ECO:0007669"/>
    <property type="project" value="UniProtKB-KW"/>
</dbReference>
<evidence type="ECO:0000259" key="4">
    <source>
        <dbReference type="PROSITE" id="PS50893"/>
    </source>
</evidence>
<dbReference type="GO" id="GO:0005886">
    <property type="term" value="C:plasma membrane"/>
    <property type="evidence" value="ECO:0007669"/>
    <property type="project" value="TreeGrafter"/>
</dbReference>
<dbReference type="EMBL" id="JACRDE010000623">
    <property type="protein sequence ID" value="MBI5252572.1"/>
    <property type="molecule type" value="Genomic_DNA"/>
</dbReference>
<dbReference type="GO" id="GO:0015188">
    <property type="term" value="F:L-isoleucine transmembrane transporter activity"/>
    <property type="evidence" value="ECO:0007669"/>
    <property type="project" value="TreeGrafter"/>
</dbReference>
<dbReference type="GO" id="GO:0042941">
    <property type="term" value="P:D-alanine transmembrane transport"/>
    <property type="evidence" value="ECO:0007669"/>
    <property type="project" value="TreeGrafter"/>
</dbReference>
<keyword evidence="1" id="KW-0813">Transport</keyword>
<dbReference type="InterPro" id="IPR051120">
    <property type="entry name" value="ABC_AA/LPS_Transport"/>
</dbReference>
<gene>
    <name evidence="5" type="ORF">HY912_24010</name>
</gene>
<dbReference type="GO" id="GO:1903806">
    <property type="term" value="P:L-isoleucine import across plasma membrane"/>
    <property type="evidence" value="ECO:0007669"/>
    <property type="project" value="TreeGrafter"/>
</dbReference>
<evidence type="ECO:0000313" key="5">
    <source>
        <dbReference type="EMBL" id="MBI5252572.1"/>
    </source>
</evidence>
<protein>
    <submittedName>
        <fullName evidence="5">ABC transporter ATP-binding protein</fullName>
    </submittedName>
</protein>
<proteinExistence type="predicted"/>
<keyword evidence="3 5" id="KW-0067">ATP-binding</keyword>
<sequence length="249" mass="26930">MPILHIKGLKKAFRGVAAVAGVDLTVEDNQIYSVIGPNGAGKTTLFNLISGYHTCDRGHVYFKGQEITGLPPEKIVGIGIGRSFQVTSIFPGLTVLENIRSTVLVTGKKGFSLFSQASKLGTKDSEETLSLVELLDKRNEPAGVLSAGDRKKLELGIVLATKPKLLLLDEPTCGMSTAETGSTIQMIRKIAQEMSLTVLFTEHKMDMVFNVSSYISVMNFGTIIASGRPEEIRNNQQVQEVYFGGAYAS</sequence>
<dbReference type="InterPro" id="IPR003593">
    <property type="entry name" value="AAA+_ATPase"/>
</dbReference>
<dbReference type="GO" id="GO:0015808">
    <property type="term" value="P:L-alanine transport"/>
    <property type="evidence" value="ECO:0007669"/>
    <property type="project" value="TreeGrafter"/>
</dbReference>
<dbReference type="Pfam" id="PF12399">
    <property type="entry name" value="BCA_ABC_TP_C"/>
    <property type="match status" value="1"/>
</dbReference>
<name>A0A9D6V6P0_9BACT</name>
<feature type="domain" description="ABC transporter" evidence="4">
    <location>
        <begin position="4"/>
        <end position="245"/>
    </location>
</feature>
<dbReference type="InterPro" id="IPR017871">
    <property type="entry name" value="ABC_transporter-like_CS"/>
</dbReference>
<dbReference type="PROSITE" id="PS00211">
    <property type="entry name" value="ABC_TRANSPORTER_1"/>
    <property type="match status" value="1"/>
</dbReference>
<dbReference type="Pfam" id="PF00005">
    <property type="entry name" value="ABC_tran"/>
    <property type="match status" value="1"/>
</dbReference>
<dbReference type="PANTHER" id="PTHR45772">
    <property type="entry name" value="CONSERVED COMPONENT OF ABC TRANSPORTER FOR NATURAL AMINO ACIDS-RELATED"/>
    <property type="match status" value="1"/>
</dbReference>
<dbReference type="SUPFAM" id="SSF52540">
    <property type="entry name" value="P-loop containing nucleoside triphosphate hydrolases"/>
    <property type="match status" value="1"/>
</dbReference>
<dbReference type="InterPro" id="IPR032823">
    <property type="entry name" value="BCA_ABC_TP_C"/>
</dbReference>
<dbReference type="Proteomes" id="UP000807825">
    <property type="component" value="Unassembled WGS sequence"/>
</dbReference>
<comment type="caution">
    <text evidence="5">The sequence shown here is derived from an EMBL/GenBank/DDBJ whole genome shotgun (WGS) entry which is preliminary data.</text>
</comment>
<evidence type="ECO:0000256" key="3">
    <source>
        <dbReference type="ARBA" id="ARBA00022840"/>
    </source>
</evidence>
<dbReference type="InterPro" id="IPR027417">
    <property type="entry name" value="P-loop_NTPase"/>
</dbReference>
<dbReference type="CDD" id="cd03219">
    <property type="entry name" value="ABC_Mj1267_LivG_branched"/>
    <property type="match status" value="1"/>
</dbReference>
<dbReference type="PROSITE" id="PS50893">
    <property type="entry name" value="ABC_TRANSPORTER_2"/>
    <property type="match status" value="1"/>
</dbReference>
<dbReference type="GO" id="GO:0015192">
    <property type="term" value="F:L-phenylalanine transmembrane transporter activity"/>
    <property type="evidence" value="ECO:0007669"/>
    <property type="project" value="TreeGrafter"/>
</dbReference>
<dbReference type="AlphaFoldDB" id="A0A9D6V6P0"/>
<evidence type="ECO:0000256" key="1">
    <source>
        <dbReference type="ARBA" id="ARBA00022448"/>
    </source>
</evidence>
<organism evidence="5 6">
    <name type="scientific">Desulfomonile tiedjei</name>
    <dbReference type="NCBI Taxonomy" id="2358"/>
    <lineage>
        <taxon>Bacteria</taxon>
        <taxon>Pseudomonadati</taxon>
        <taxon>Thermodesulfobacteriota</taxon>
        <taxon>Desulfomonilia</taxon>
        <taxon>Desulfomonilales</taxon>
        <taxon>Desulfomonilaceae</taxon>
        <taxon>Desulfomonile</taxon>
    </lineage>
</organism>
<dbReference type="InterPro" id="IPR003439">
    <property type="entry name" value="ABC_transporter-like_ATP-bd"/>
</dbReference>